<dbReference type="Gene3D" id="1.10.443.10">
    <property type="entry name" value="Intergrase catalytic core"/>
    <property type="match status" value="1"/>
</dbReference>
<dbReference type="InterPro" id="IPR002104">
    <property type="entry name" value="Integrase_catalytic"/>
</dbReference>
<evidence type="ECO:0000313" key="3">
    <source>
        <dbReference type="EMBL" id="RVX41924.1"/>
    </source>
</evidence>
<evidence type="ECO:0000313" key="4">
    <source>
        <dbReference type="Proteomes" id="UP000284824"/>
    </source>
</evidence>
<dbReference type="Pfam" id="PF00589">
    <property type="entry name" value="Phage_integrase"/>
    <property type="match status" value="1"/>
</dbReference>
<name>A0A438M871_9ACTN</name>
<dbReference type="GO" id="GO:0006310">
    <property type="term" value="P:DNA recombination"/>
    <property type="evidence" value="ECO:0007669"/>
    <property type="project" value="UniProtKB-KW"/>
</dbReference>
<accession>A0A438M871</accession>
<dbReference type="GO" id="GO:0003677">
    <property type="term" value="F:DNA binding"/>
    <property type="evidence" value="ECO:0007669"/>
    <property type="project" value="InterPro"/>
</dbReference>
<reference evidence="3 4" key="1">
    <citation type="submission" date="2019-01" db="EMBL/GenBank/DDBJ databases">
        <title>Sequencing the genomes of 1000 actinobacteria strains.</title>
        <authorList>
            <person name="Klenk H.-P."/>
        </authorList>
    </citation>
    <scope>NUCLEOTIDE SEQUENCE [LARGE SCALE GENOMIC DNA]</scope>
    <source>
        <strain evidence="3 4">DSM 43925</strain>
    </source>
</reference>
<dbReference type="InterPro" id="IPR013762">
    <property type="entry name" value="Integrase-like_cat_sf"/>
</dbReference>
<dbReference type="GO" id="GO:0015074">
    <property type="term" value="P:DNA integration"/>
    <property type="evidence" value="ECO:0007669"/>
    <property type="project" value="InterPro"/>
</dbReference>
<dbReference type="Proteomes" id="UP000284824">
    <property type="component" value="Unassembled WGS sequence"/>
</dbReference>
<gene>
    <name evidence="3" type="ORF">EDD27_4529</name>
</gene>
<dbReference type="InterPro" id="IPR011010">
    <property type="entry name" value="DNA_brk_join_enz"/>
</dbReference>
<keyword evidence="1" id="KW-0233">DNA recombination</keyword>
<comment type="caution">
    <text evidence="3">The sequence shown here is derived from an EMBL/GenBank/DDBJ whole genome shotgun (WGS) entry which is preliminary data.</text>
</comment>
<protein>
    <submittedName>
        <fullName evidence="3">Site-specific recombinase XerD</fullName>
    </submittedName>
</protein>
<dbReference type="PROSITE" id="PS51898">
    <property type="entry name" value="TYR_RECOMBINASE"/>
    <property type="match status" value="1"/>
</dbReference>
<dbReference type="EMBL" id="SAUN01000001">
    <property type="protein sequence ID" value="RVX41924.1"/>
    <property type="molecule type" value="Genomic_DNA"/>
</dbReference>
<dbReference type="OrthoDB" id="5464621at2"/>
<evidence type="ECO:0000259" key="2">
    <source>
        <dbReference type="PROSITE" id="PS51898"/>
    </source>
</evidence>
<organism evidence="3 4">
    <name type="scientific">Nonomuraea polychroma</name>
    <dbReference type="NCBI Taxonomy" id="46176"/>
    <lineage>
        <taxon>Bacteria</taxon>
        <taxon>Bacillati</taxon>
        <taxon>Actinomycetota</taxon>
        <taxon>Actinomycetes</taxon>
        <taxon>Streptosporangiales</taxon>
        <taxon>Streptosporangiaceae</taxon>
        <taxon>Nonomuraea</taxon>
    </lineage>
</organism>
<feature type="domain" description="Tyr recombinase" evidence="2">
    <location>
        <begin position="87"/>
        <end position="256"/>
    </location>
</feature>
<dbReference type="AlphaFoldDB" id="A0A438M871"/>
<sequence>MAVRRALGYKLADNERLLRQFLDHLERAGLSTITTEAAVAWGTLPTRAKPIYWRRRLSVVRGYARHLNALDPACEVPPGILPCFANRVPPHLFSDQEILSLMSTPGRVFRQALRVATHRLLIGLLSVTGLRTGDAVRLDREHVDLDAGILAIVDSKYGKSRQVLLSPSTVTELHVYAELRDQAVGPVGAPAFFVSAQGRLQVNTVDYTFATLVKAAGIRDHRLGRYACRSTIAPTHASFSRTGPREKETQITFGWL</sequence>
<dbReference type="SUPFAM" id="SSF56349">
    <property type="entry name" value="DNA breaking-rejoining enzymes"/>
    <property type="match status" value="1"/>
</dbReference>
<keyword evidence="4" id="KW-1185">Reference proteome</keyword>
<proteinExistence type="predicted"/>
<evidence type="ECO:0000256" key="1">
    <source>
        <dbReference type="ARBA" id="ARBA00023172"/>
    </source>
</evidence>
<dbReference type="RefSeq" id="WP_127934092.1">
    <property type="nucleotide sequence ID" value="NZ_SAUN01000001.1"/>
</dbReference>